<evidence type="ECO:0000256" key="5">
    <source>
        <dbReference type="ARBA" id="ARBA00022692"/>
    </source>
</evidence>
<evidence type="ECO:0000256" key="18">
    <source>
        <dbReference type="SAM" id="SignalP"/>
    </source>
</evidence>
<dbReference type="InterPro" id="IPR044492">
    <property type="entry name" value="P_typ_ATPase_HD_dom"/>
</dbReference>
<dbReference type="EC" id="7.2.2.8" evidence="3"/>
<evidence type="ECO:0000256" key="16">
    <source>
        <dbReference type="ARBA" id="ARBA00077729"/>
    </source>
</evidence>
<dbReference type="FunFam" id="3.40.50.1000:FF:000031">
    <property type="entry name" value="Probable copper-transporting ATPase HMA5"/>
    <property type="match status" value="1"/>
</dbReference>
<proteinExistence type="inferred from homology"/>
<dbReference type="PROSITE" id="PS00154">
    <property type="entry name" value="ATPASE_E1_E2"/>
    <property type="match status" value="1"/>
</dbReference>
<dbReference type="InterPro" id="IPR059000">
    <property type="entry name" value="ATPase_P-type_domA"/>
</dbReference>
<feature type="transmembrane region" description="Helical" evidence="17">
    <location>
        <begin position="317"/>
        <end position="337"/>
    </location>
</feature>
<evidence type="ECO:0000256" key="2">
    <source>
        <dbReference type="ARBA" id="ARBA00006024"/>
    </source>
</evidence>
<dbReference type="Gene3D" id="3.40.50.1000">
    <property type="entry name" value="HAD superfamily/HAD-like"/>
    <property type="match status" value="1"/>
</dbReference>
<comment type="subcellular location">
    <subcellularLocation>
        <location evidence="1">Membrane</location>
        <topology evidence="1">Multi-pass membrane protein</topology>
    </subcellularLocation>
</comment>
<keyword evidence="7" id="KW-0677">Repeat</keyword>
<keyword evidence="13" id="KW-0406">Ion transport</keyword>
<dbReference type="Pfam" id="PF00403">
    <property type="entry name" value="HMA"/>
    <property type="match status" value="3"/>
</dbReference>
<name>A0A843VSU4_COLES</name>
<dbReference type="GO" id="GO:0005524">
    <property type="term" value="F:ATP binding"/>
    <property type="evidence" value="ECO:0007669"/>
    <property type="project" value="UniProtKB-UniRule"/>
</dbReference>
<sequence length="1030" mass="111609">MFLVSHCLVCILVASGHKTESPSIRTILIRLLQNLAGKMEVNGPADLKAPLLQSSESIAVNFHQPSLKQSKKTKTVLLKIQGIKSTSCVESIERVLEKLKGVVSVAVSPLQGQGVIIYRPESINANEIREAIKDLNFQVDEFPEQDVAACRFRIKGMACTSCSESIERALCMVEGVKKAVVGLALEEAKVYFDPNITDSDHLIEAIEDAGFGADLISSGDDVNKIHLRIDGIHAPEDVTIIQTSLEALEGVKNVEMDEVNHKVTITYDPDLTGPRSLIQCIQEAGHSPKFYHASLYTPPKRRETERQREIHKYRNQFLWSCLFSVPVFLFSMVLPMLHPLGNWLSKKIYNNLTIGILLRWVLCTPVQFIIGWRFYTGSYHALKRGSANMDVLVGLGTNAAYFYSIYIVVKALTSTSFEGQDFFETSAMLISFILLGKYLEVMAKGKTSDALAKLTDLAPDTAFLISIDRDGHVISEIEINTQLIQRNDIIKIVPGAKVPVDGVVIRGQSHVNESMITGEARPVAKRPGDKVIGGTVNENGCILVKVTHVGSETALSRIVQLVEAAQLARAPVQKLADRISKFFVPTVVVAAFLTWLGWFILGEAHIYPRSWLPKAMDGFELALQFGISVLVVACPCALGLATPTAVMVATGKGASQGVLIKGGYALEKAHKASGLQKGISRASTFCPSVKTVIFDKTGTLTVGKPVVVNSMIFSQVPVHHLCEIAAAAEANSEHPLAKAVVDHAKKLRQQYGLQTEHSEVNDFEVHPGAGVRGNVKGKAVLVGNKRLMQKFQVPFSPEVEEYVSDTEHQAQTCVLVAIDGAISGAFGVMDPPKPEAEHVISYLKSMNISSIMVTGDNWSTATAIARKVGICTVFAETSPVGKAEKIKELQTKGLTVAMVGDGINDSPALVAADVGMAIGAGTDIAIEAADVVLMKSNLEDVITAIDLSRKTLSRIRLNYVWALGYNVLGVPVAAGVLFPFTGIRLPPWLAGACMAASSLSVVCSSLLLQSYKKPLLVHDARDPRDYSDSV</sequence>
<keyword evidence="5 17" id="KW-0812">Transmembrane</keyword>
<keyword evidence="18" id="KW-0732">Signal</keyword>
<dbReference type="SUPFAM" id="SSF81665">
    <property type="entry name" value="Calcium ATPase, transmembrane domain M"/>
    <property type="match status" value="1"/>
</dbReference>
<dbReference type="InterPro" id="IPR023298">
    <property type="entry name" value="ATPase_P-typ_TM_dom_sf"/>
</dbReference>
<evidence type="ECO:0000256" key="17">
    <source>
        <dbReference type="RuleBase" id="RU362081"/>
    </source>
</evidence>
<evidence type="ECO:0000256" key="14">
    <source>
        <dbReference type="ARBA" id="ARBA00023136"/>
    </source>
</evidence>
<keyword evidence="11 17" id="KW-1133">Transmembrane helix</keyword>
<dbReference type="SFLD" id="SFLDS00003">
    <property type="entry name" value="Haloacid_Dehalogenase"/>
    <property type="match status" value="1"/>
</dbReference>
<dbReference type="InterPro" id="IPR017969">
    <property type="entry name" value="Heavy-metal-associated_CS"/>
</dbReference>
<evidence type="ECO:0000256" key="15">
    <source>
        <dbReference type="ARBA" id="ARBA00049289"/>
    </source>
</evidence>
<dbReference type="FunFam" id="2.70.150.10:FF:000002">
    <property type="entry name" value="Copper-transporting ATPase 1, putative"/>
    <property type="match status" value="1"/>
</dbReference>
<evidence type="ECO:0000256" key="11">
    <source>
        <dbReference type="ARBA" id="ARBA00022989"/>
    </source>
</evidence>
<feature type="chain" id="PRO_5032998748" description="P-type Cu(+) transporter" evidence="18">
    <location>
        <begin position="17"/>
        <end position="1030"/>
    </location>
</feature>
<dbReference type="PROSITE" id="PS01047">
    <property type="entry name" value="HMA_1"/>
    <property type="match status" value="1"/>
</dbReference>
<dbReference type="InterPro" id="IPR018303">
    <property type="entry name" value="ATPase_P-typ_P_site"/>
</dbReference>
<dbReference type="Gene3D" id="3.30.70.100">
    <property type="match status" value="3"/>
</dbReference>
<evidence type="ECO:0000256" key="1">
    <source>
        <dbReference type="ARBA" id="ARBA00004141"/>
    </source>
</evidence>
<dbReference type="GO" id="GO:0140581">
    <property type="term" value="F:P-type monovalent copper transporter activity"/>
    <property type="evidence" value="ECO:0007669"/>
    <property type="project" value="UniProtKB-EC"/>
</dbReference>
<dbReference type="InterPro" id="IPR006121">
    <property type="entry name" value="HMA_dom"/>
</dbReference>
<keyword evidence="14 17" id="KW-0472">Membrane</keyword>
<dbReference type="OrthoDB" id="432719at2759"/>
<evidence type="ECO:0000256" key="13">
    <source>
        <dbReference type="ARBA" id="ARBA00023065"/>
    </source>
</evidence>
<dbReference type="Pfam" id="PF00122">
    <property type="entry name" value="E1-E2_ATPase"/>
    <property type="match status" value="1"/>
</dbReference>
<dbReference type="PANTHER" id="PTHR46594:SF2">
    <property type="entry name" value="COPPER-TRANSPORTING ATPASE HMA4"/>
    <property type="match status" value="1"/>
</dbReference>
<evidence type="ECO:0000313" key="20">
    <source>
        <dbReference type="EMBL" id="MQL94289.1"/>
    </source>
</evidence>
<dbReference type="InterPro" id="IPR027256">
    <property type="entry name" value="P-typ_ATPase_IB"/>
</dbReference>
<evidence type="ECO:0000256" key="6">
    <source>
        <dbReference type="ARBA" id="ARBA00022723"/>
    </source>
</evidence>
<dbReference type="GO" id="GO:0016020">
    <property type="term" value="C:membrane"/>
    <property type="evidence" value="ECO:0007669"/>
    <property type="project" value="UniProtKB-SubCell"/>
</dbReference>
<evidence type="ECO:0000256" key="10">
    <source>
        <dbReference type="ARBA" id="ARBA00022967"/>
    </source>
</evidence>
<evidence type="ECO:0000256" key="12">
    <source>
        <dbReference type="ARBA" id="ARBA00023008"/>
    </source>
</evidence>
<feature type="domain" description="HMA" evidence="19">
    <location>
        <begin position="74"/>
        <end position="140"/>
    </location>
</feature>
<dbReference type="PRINTS" id="PR00119">
    <property type="entry name" value="CATATPASE"/>
</dbReference>
<dbReference type="GO" id="GO:0016887">
    <property type="term" value="F:ATP hydrolysis activity"/>
    <property type="evidence" value="ECO:0007669"/>
    <property type="project" value="InterPro"/>
</dbReference>
<dbReference type="FunFam" id="3.30.70.100:FF:000001">
    <property type="entry name" value="ATPase copper transporting beta"/>
    <property type="match status" value="1"/>
</dbReference>
<feature type="transmembrane region" description="Helical" evidence="17">
    <location>
        <begin position="959"/>
        <end position="982"/>
    </location>
</feature>
<dbReference type="FunFam" id="3.30.70.100:FF:000033">
    <property type="entry name" value="Copper-transporting ATPase HMA5"/>
    <property type="match status" value="1"/>
</dbReference>
<dbReference type="NCBIfam" id="TIGR00003">
    <property type="entry name" value="copper ion binding protein"/>
    <property type="match status" value="1"/>
</dbReference>
<comment type="caution">
    <text evidence="20">The sequence shown here is derived from an EMBL/GenBank/DDBJ whole genome shotgun (WGS) entry which is preliminary data.</text>
</comment>
<reference evidence="20" key="1">
    <citation type="submission" date="2017-07" db="EMBL/GenBank/DDBJ databases">
        <title>Taro Niue Genome Assembly and Annotation.</title>
        <authorList>
            <person name="Atibalentja N."/>
            <person name="Keating K."/>
            <person name="Fields C.J."/>
        </authorList>
    </citation>
    <scope>NUCLEOTIDE SEQUENCE</scope>
    <source>
        <strain evidence="20">Niue_2</strain>
        <tissue evidence="20">Leaf</tissue>
    </source>
</reference>
<dbReference type="SFLD" id="SFLDF00027">
    <property type="entry name" value="p-type_atpase"/>
    <property type="match status" value="1"/>
</dbReference>
<keyword evidence="12" id="KW-0186">Copper</keyword>
<dbReference type="InterPro" id="IPR001757">
    <property type="entry name" value="P_typ_ATPase"/>
</dbReference>
<evidence type="ECO:0000256" key="8">
    <source>
        <dbReference type="ARBA" id="ARBA00022741"/>
    </source>
</evidence>
<dbReference type="PRINTS" id="PR00120">
    <property type="entry name" value="HATPASE"/>
</dbReference>
<gene>
    <name evidence="20" type="ORF">Taro_026941</name>
</gene>
<feature type="transmembrane region" description="Helical" evidence="17">
    <location>
        <begin position="391"/>
        <end position="409"/>
    </location>
</feature>
<dbReference type="NCBIfam" id="TIGR01494">
    <property type="entry name" value="ATPase_P-type"/>
    <property type="match status" value="2"/>
</dbReference>
<keyword evidence="9 17" id="KW-0067">ATP-binding</keyword>
<dbReference type="NCBIfam" id="TIGR01525">
    <property type="entry name" value="ATPase-IB_hvy"/>
    <property type="match status" value="1"/>
</dbReference>
<comment type="catalytic activity">
    <reaction evidence="15">
        <text>Cu(+)(in) + ATP + H2O = Cu(+)(out) + ADP + phosphate + H(+)</text>
        <dbReference type="Rhea" id="RHEA:25792"/>
        <dbReference type="ChEBI" id="CHEBI:15377"/>
        <dbReference type="ChEBI" id="CHEBI:15378"/>
        <dbReference type="ChEBI" id="CHEBI:30616"/>
        <dbReference type="ChEBI" id="CHEBI:43474"/>
        <dbReference type="ChEBI" id="CHEBI:49552"/>
        <dbReference type="ChEBI" id="CHEBI:456216"/>
        <dbReference type="EC" id="7.2.2.8"/>
    </reaction>
</comment>
<dbReference type="InterPro" id="IPR008250">
    <property type="entry name" value="ATPase_P-typ_transduc_dom_A_sf"/>
</dbReference>
<dbReference type="SFLD" id="SFLDG00002">
    <property type="entry name" value="C1.7:_P-type_atpase_like"/>
    <property type="match status" value="1"/>
</dbReference>
<evidence type="ECO:0000256" key="3">
    <source>
        <dbReference type="ARBA" id="ARBA00012517"/>
    </source>
</evidence>
<accession>A0A843VSU4</accession>
<dbReference type="InterPro" id="IPR023214">
    <property type="entry name" value="HAD_sf"/>
</dbReference>
<organism evidence="20 21">
    <name type="scientific">Colocasia esculenta</name>
    <name type="common">Wild taro</name>
    <name type="synonym">Arum esculentum</name>
    <dbReference type="NCBI Taxonomy" id="4460"/>
    <lineage>
        <taxon>Eukaryota</taxon>
        <taxon>Viridiplantae</taxon>
        <taxon>Streptophyta</taxon>
        <taxon>Embryophyta</taxon>
        <taxon>Tracheophyta</taxon>
        <taxon>Spermatophyta</taxon>
        <taxon>Magnoliopsida</taxon>
        <taxon>Liliopsida</taxon>
        <taxon>Araceae</taxon>
        <taxon>Aroideae</taxon>
        <taxon>Colocasieae</taxon>
        <taxon>Colocasia</taxon>
    </lineage>
</organism>
<feature type="transmembrane region" description="Helical" evidence="17">
    <location>
        <begin position="582"/>
        <end position="601"/>
    </location>
</feature>
<feature type="domain" description="HMA" evidence="19">
    <location>
        <begin position="223"/>
        <end position="289"/>
    </location>
</feature>
<dbReference type="GO" id="GO:0005507">
    <property type="term" value="F:copper ion binding"/>
    <property type="evidence" value="ECO:0007669"/>
    <property type="project" value="InterPro"/>
</dbReference>
<dbReference type="PROSITE" id="PS50846">
    <property type="entry name" value="HMA_2"/>
    <property type="match status" value="3"/>
</dbReference>
<comment type="similarity">
    <text evidence="2 17">Belongs to the cation transport ATPase (P-type) (TC 3.A.3) family. Type IB subfamily.</text>
</comment>
<evidence type="ECO:0000256" key="9">
    <source>
        <dbReference type="ARBA" id="ARBA00022840"/>
    </source>
</evidence>
<feature type="transmembrane region" description="Helical" evidence="17">
    <location>
        <begin position="349"/>
        <end position="371"/>
    </location>
</feature>
<dbReference type="Proteomes" id="UP000652761">
    <property type="component" value="Unassembled WGS sequence"/>
</dbReference>
<keyword evidence="6 17" id="KW-0479">Metal-binding</keyword>
<dbReference type="Gene3D" id="3.40.1110.10">
    <property type="entry name" value="Calcium-transporting ATPase, cytoplasmic domain N"/>
    <property type="match status" value="2"/>
</dbReference>
<evidence type="ECO:0000256" key="7">
    <source>
        <dbReference type="ARBA" id="ARBA00022737"/>
    </source>
</evidence>
<dbReference type="PANTHER" id="PTHR46594">
    <property type="entry name" value="P-TYPE CATION-TRANSPORTING ATPASE"/>
    <property type="match status" value="1"/>
</dbReference>
<evidence type="ECO:0000313" key="21">
    <source>
        <dbReference type="Proteomes" id="UP000652761"/>
    </source>
</evidence>
<dbReference type="AlphaFoldDB" id="A0A843VSU4"/>
<evidence type="ECO:0000259" key="19">
    <source>
        <dbReference type="PROSITE" id="PS50846"/>
    </source>
</evidence>
<keyword evidence="4" id="KW-0813">Transport</keyword>
<dbReference type="SUPFAM" id="SSF55008">
    <property type="entry name" value="HMA, heavy metal-associated domain"/>
    <property type="match status" value="3"/>
</dbReference>
<dbReference type="SUPFAM" id="SSF56784">
    <property type="entry name" value="HAD-like"/>
    <property type="match status" value="1"/>
</dbReference>
<keyword evidence="21" id="KW-1185">Reference proteome</keyword>
<dbReference type="Gene3D" id="2.70.150.10">
    <property type="entry name" value="Calcium-transporting ATPase, cytoplasmic transduction domain A"/>
    <property type="match status" value="1"/>
</dbReference>
<feature type="transmembrane region" description="Helical" evidence="17">
    <location>
        <begin position="621"/>
        <end position="642"/>
    </location>
</feature>
<dbReference type="InterPro" id="IPR006122">
    <property type="entry name" value="HMA_Cu_ion-bd"/>
</dbReference>
<keyword evidence="8 17" id="KW-0547">Nucleotide-binding</keyword>
<evidence type="ECO:0000256" key="4">
    <source>
        <dbReference type="ARBA" id="ARBA00022448"/>
    </source>
</evidence>
<dbReference type="InterPro" id="IPR036163">
    <property type="entry name" value="HMA_dom_sf"/>
</dbReference>
<feature type="transmembrane region" description="Helical" evidence="17">
    <location>
        <begin position="988"/>
        <end position="1008"/>
    </location>
</feature>
<feature type="domain" description="HMA" evidence="19">
    <location>
        <begin position="148"/>
        <end position="214"/>
    </location>
</feature>
<dbReference type="InterPro" id="IPR036412">
    <property type="entry name" value="HAD-like_sf"/>
</dbReference>
<keyword evidence="10" id="KW-1278">Translocase</keyword>
<dbReference type="InterPro" id="IPR023299">
    <property type="entry name" value="ATPase_P-typ_cyto_dom_N"/>
</dbReference>
<protein>
    <recommendedName>
        <fullName evidence="3">P-type Cu(+) transporter</fullName>
        <ecNumber evidence="3">7.2.2.8</ecNumber>
    </recommendedName>
    <alternativeName>
        <fullName evidence="16">Protein HEAVY METAL ATPASE 5</fullName>
    </alternativeName>
</protein>
<feature type="signal peptide" evidence="18">
    <location>
        <begin position="1"/>
        <end position="16"/>
    </location>
</feature>
<dbReference type="Pfam" id="PF00702">
    <property type="entry name" value="Hydrolase"/>
    <property type="match status" value="1"/>
</dbReference>
<dbReference type="CDD" id="cd00371">
    <property type="entry name" value="HMA"/>
    <property type="match status" value="3"/>
</dbReference>
<dbReference type="EMBL" id="NMUH01001656">
    <property type="protein sequence ID" value="MQL94289.1"/>
    <property type="molecule type" value="Genomic_DNA"/>
</dbReference>
<dbReference type="CDD" id="cd02094">
    <property type="entry name" value="P-type_ATPase_Cu-like"/>
    <property type="match status" value="1"/>
</dbReference>
<dbReference type="SUPFAM" id="SSF81653">
    <property type="entry name" value="Calcium ATPase, transduction domain A"/>
    <property type="match status" value="1"/>
</dbReference>